<organism evidence="1 2">
    <name type="scientific">Aspergillus lucknowensis</name>
    <dbReference type="NCBI Taxonomy" id="176173"/>
    <lineage>
        <taxon>Eukaryota</taxon>
        <taxon>Fungi</taxon>
        <taxon>Dikarya</taxon>
        <taxon>Ascomycota</taxon>
        <taxon>Pezizomycotina</taxon>
        <taxon>Eurotiomycetes</taxon>
        <taxon>Eurotiomycetidae</taxon>
        <taxon>Eurotiales</taxon>
        <taxon>Aspergillaceae</taxon>
        <taxon>Aspergillus</taxon>
        <taxon>Aspergillus subgen. Nidulantes</taxon>
    </lineage>
</organism>
<accession>A0ABR4L5N2</accession>
<dbReference type="Proteomes" id="UP001610432">
    <property type="component" value="Unassembled WGS sequence"/>
</dbReference>
<keyword evidence="2" id="KW-1185">Reference proteome</keyword>
<dbReference type="EMBL" id="JBFXLQ010000099">
    <property type="protein sequence ID" value="KAL2859861.1"/>
    <property type="molecule type" value="Genomic_DNA"/>
</dbReference>
<gene>
    <name evidence="1" type="ORF">BJX67DRAFT_338884</name>
</gene>
<evidence type="ECO:0000313" key="1">
    <source>
        <dbReference type="EMBL" id="KAL2859861.1"/>
    </source>
</evidence>
<dbReference type="RefSeq" id="XP_070880417.1">
    <property type="nucleotide sequence ID" value="XM_071027620.1"/>
</dbReference>
<name>A0ABR4L5N2_9EURO</name>
<protein>
    <submittedName>
        <fullName evidence="1">Uncharacterized protein</fullName>
    </submittedName>
</protein>
<proteinExistence type="predicted"/>
<dbReference type="GeneID" id="98142692"/>
<reference evidence="1 2" key="1">
    <citation type="submission" date="2024-07" db="EMBL/GenBank/DDBJ databases">
        <title>Section-level genome sequencing and comparative genomics of Aspergillus sections Usti and Cavernicolus.</title>
        <authorList>
            <consortium name="Lawrence Berkeley National Laboratory"/>
            <person name="Nybo J.L."/>
            <person name="Vesth T.C."/>
            <person name="Theobald S."/>
            <person name="Frisvad J.C."/>
            <person name="Larsen T.O."/>
            <person name="Kjaerboelling I."/>
            <person name="Rothschild-Mancinelli K."/>
            <person name="Lyhne E.K."/>
            <person name="Kogle M.E."/>
            <person name="Barry K."/>
            <person name="Clum A."/>
            <person name="Na H."/>
            <person name="Ledsgaard L."/>
            <person name="Lin J."/>
            <person name="Lipzen A."/>
            <person name="Kuo A."/>
            <person name="Riley R."/>
            <person name="Mondo S."/>
            <person name="Labutti K."/>
            <person name="Haridas S."/>
            <person name="Pangalinan J."/>
            <person name="Salamov A.A."/>
            <person name="Simmons B.A."/>
            <person name="Magnuson J.K."/>
            <person name="Chen J."/>
            <person name="Drula E."/>
            <person name="Henrissat B."/>
            <person name="Wiebenga A."/>
            <person name="Lubbers R.J."/>
            <person name="Gomes A.C."/>
            <person name="Macurrencykelacurrency M.R."/>
            <person name="Stajich J."/>
            <person name="Grigoriev I.V."/>
            <person name="Mortensen U.H."/>
            <person name="De Vries R.P."/>
            <person name="Baker S.E."/>
            <person name="Andersen M.R."/>
        </authorList>
    </citation>
    <scope>NUCLEOTIDE SEQUENCE [LARGE SCALE GENOMIC DNA]</scope>
    <source>
        <strain evidence="1 2">CBS 449.75</strain>
    </source>
</reference>
<sequence length="76" mass="8989">MFFSIGIYMYKLPTFGVKQSNPAHFVYVFFFFLPLLFHCHCDYLLNSLCHSTCFCPGGMHYSIRDLRQSSWTEQMS</sequence>
<evidence type="ECO:0000313" key="2">
    <source>
        <dbReference type="Proteomes" id="UP001610432"/>
    </source>
</evidence>
<comment type="caution">
    <text evidence="1">The sequence shown here is derived from an EMBL/GenBank/DDBJ whole genome shotgun (WGS) entry which is preliminary data.</text>
</comment>